<gene>
    <name evidence="6" type="ORF">GUITHDRAFT_143832</name>
</gene>
<dbReference type="InterPro" id="IPR009000">
    <property type="entry name" value="Transl_B-barrel_sf"/>
</dbReference>
<dbReference type="KEGG" id="gtt:GUITHDRAFT_143832"/>
<dbReference type="PRINTS" id="PR00315">
    <property type="entry name" value="ELONGATNFCT"/>
</dbReference>
<proteinExistence type="predicted"/>
<dbReference type="Proteomes" id="UP000011087">
    <property type="component" value="Unassembled WGS sequence"/>
</dbReference>
<dbReference type="InterPro" id="IPR005225">
    <property type="entry name" value="Small_GTP-bd"/>
</dbReference>
<dbReference type="HOGENOM" id="CLU_019148_1_0_1"/>
<dbReference type="InterPro" id="IPR027417">
    <property type="entry name" value="P-loop_NTPase"/>
</dbReference>
<evidence type="ECO:0000313" key="6">
    <source>
        <dbReference type="EMBL" id="EKX39029.1"/>
    </source>
</evidence>
<feature type="compositionally biased region" description="Acidic residues" evidence="4">
    <location>
        <begin position="542"/>
        <end position="553"/>
    </location>
</feature>
<reference evidence="6 8" key="1">
    <citation type="journal article" date="2012" name="Nature">
        <title>Algal genomes reveal evolutionary mosaicism and the fate of nucleomorphs.</title>
        <authorList>
            <consortium name="DOE Joint Genome Institute"/>
            <person name="Curtis B.A."/>
            <person name="Tanifuji G."/>
            <person name="Burki F."/>
            <person name="Gruber A."/>
            <person name="Irimia M."/>
            <person name="Maruyama S."/>
            <person name="Arias M.C."/>
            <person name="Ball S.G."/>
            <person name="Gile G.H."/>
            <person name="Hirakawa Y."/>
            <person name="Hopkins J.F."/>
            <person name="Kuo A."/>
            <person name="Rensing S.A."/>
            <person name="Schmutz J."/>
            <person name="Symeonidi A."/>
            <person name="Elias M."/>
            <person name="Eveleigh R.J."/>
            <person name="Herman E.K."/>
            <person name="Klute M.J."/>
            <person name="Nakayama T."/>
            <person name="Obornik M."/>
            <person name="Reyes-Prieto A."/>
            <person name="Armbrust E.V."/>
            <person name="Aves S.J."/>
            <person name="Beiko R.G."/>
            <person name="Coutinho P."/>
            <person name="Dacks J.B."/>
            <person name="Durnford D.G."/>
            <person name="Fast N.M."/>
            <person name="Green B.R."/>
            <person name="Grisdale C.J."/>
            <person name="Hempel F."/>
            <person name="Henrissat B."/>
            <person name="Hoppner M.P."/>
            <person name="Ishida K."/>
            <person name="Kim E."/>
            <person name="Koreny L."/>
            <person name="Kroth P.G."/>
            <person name="Liu Y."/>
            <person name="Malik S.B."/>
            <person name="Maier U.G."/>
            <person name="McRose D."/>
            <person name="Mock T."/>
            <person name="Neilson J.A."/>
            <person name="Onodera N.T."/>
            <person name="Poole A.M."/>
            <person name="Pritham E.J."/>
            <person name="Richards T.A."/>
            <person name="Rocap G."/>
            <person name="Roy S.W."/>
            <person name="Sarai C."/>
            <person name="Schaack S."/>
            <person name="Shirato S."/>
            <person name="Slamovits C.H."/>
            <person name="Spencer D.F."/>
            <person name="Suzuki S."/>
            <person name="Worden A.Z."/>
            <person name="Zauner S."/>
            <person name="Barry K."/>
            <person name="Bell C."/>
            <person name="Bharti A.K."/>
            <person name="Crow J.A."/>
            <person name="Grimwood J."/>
            <person name="Kramer R."/>
            <person name="Lindquist E."/>
            <person name="Lucas S."/>
            <person name="Salamov A."/>
            <person name="McFadden G.I."/>
            <person name="Lane C.E."/>
            <person name="Keeling P.J."/>
            <person name="Gray M.W."/>
            <person name="Grigoriev I.V."/>
            <person name="Archibald J.M."/>
        </authorList>
    </citation>
    <scope>NUCLEOTIDE SEQUENCE</scope>
    <source>
        <strain evidence="6 8">CCMP2712</strain>
    </source>
</reference>
<dbReference type="Pfam" id="PF21208">
    <property type="entry name" value="euk_SelB_III"/>
    <property type="match status" value="2"/>
</dbReference>
<evidence type="ECO:0000256" key="3">
    <source>
        <dbReference type="ARBA" id="ARBA00022640"/>
    </source>
</evidence>
<dbReference type="CDD" id="cd01889">
    <property type="entry name" value="SelB_euk"/>
    <property type="match status" value="1"/>
</dbReference>
<dbReference type="PaxDb" id="55529-EKX39029"/>
<comment type="subcellular location">
    <subcellularLocation>
        <location evidence="1">Plastid</location>
        <location evidence="1">Chloroplast</location>
    </subcellularLocation>
</comment>
<evidence type="ECO:0000256" key="4">
    <source>
        <dbReference type="SAM" id="MobiDB-lite"/>
    </source>
</evidence>
<dbReference type="Gene3D" id="3.40.50.300">
    <property type="entry name" value="P-loop containing nucleotide triphosphate hydrolases"/>
    <property type="match status" value="1"/>
</dbReference>
<dbReference type="GO" id="GO:0009507">
    <property type="term" value="C:chloroplast"/>
    <property type="evidence" value="ECO:0007669"/>
    <property type="project" value="UniProtKB-SubCell"/>
</dbReference>
<dbReference type="GO" id="GO:0003924">
    <property type="term" value="F:GTPase activity"/>
    <property type="evidence" value="ECO:0007669"/>
    <property type="project" value="InterPro"/>
</dbReference>
<keyword evidence="8" id="KW-1185">Reference proteome</keyword>
<dbReference type="Pfam" id="PF00009">
    <property type="entry name" value="GTP_EFTU"/>
    <property type="match status" value="1"/>
</dbReference>
<keyword evidence="3" id="KW-0934">Plastid</keyword>
<dbReference type="CDD" id="cd03696">
    <property type="entry name" value="SelB_II"/>
    <property type="match status" value="1"/>
</dbReference>
<dbReference type="PANTHER" id="PTHR43721:SF11">
    <property type="entry name" value="SELENOCYSTEINE-SPECIFIC ELONGATION FACTOR"/>
    <property type="match status" value="1"/>
</dbReference>
<evidence type="ECO:0000256" key="2">
    <source>
        <dbReference type="ARBA" id="ARBA00022528"/>
    </source>
</evidence>
<dbReference type="eggNOG" id="KOG0461">
    <property type="taxonomic scope" value="Eukaryota"/>
</dbReference>
<dbReference type="GeneID" id="17295766"/>
<dbReference type="SUPFAM" id="SSF52540">
    <property type="entry name" value="P-loop containing nucleoside triphosphate hydrolases"/>
    <property type="match status" value="1"/>
</dbReference>
<dbReference type="InterPro" id="IPR049394">
    <property type="entry name" value="eEFSec_C"/>
</dbReference>
<dbReference type="AlphaFoldDB" id="L1IT02"/>
<dbReference type="PANTHER" id="PTHR43721">
    <property type="entry name" value="ELONGATION FACTOR TU-RELATED"/>
    <property type="match status" value="1"/>
</dbReference>
<dbReference type="GO" id="GO:0005525">
    <property type="term" value="F:GTP binding"/>
    <property type="evidence" value="ECO:0007669"/>
    <property type="project" value="InterPro"/>
</dbReference>
<dbReference type="Gene3D" id="2.40.30.10">
    <property type="entry name" value="Translation factors"/>
    <property type="match status" value="2"/>
</dbReference>
<dbReference type="InterPro" id="IPR000795">
    <property type="entry name" value="T_Tr_GTP-bd_dom"/>
</dbReference>
<dbReference type="OMA" id="CFAIKGQ"/>
<dbReference type="CDD" id="cd04094">
    <property type="entry name" value="eSelB_III"/>
    <property type="match status" value="1"/>
</dbReference>
<feature type="region of interest" description="Disordered" evidence="4">
    <location>
        <begin position="504"/>
        <end position="553"/>
    </location>
</feature>
<dbReference type="EMBL" id="JH993043">
    <property type="protein sequence ID" value="EKX39029.1"/>
    <property type="molecule type" value="Genomic_DNA"/>
</dbReference>
<organism evidence="6">
    <name type="scientific">Guillardia theta (strain CCMP2712)</name>
    <name type="common">Cryptophyte</name>
    <dbReference type="NCBI Taxonomy" id="905079"/>
    <lineage>
        <taxon>Eukaryota</taxon>
        <taxon>Cryptophyceae</taxon>
        <taxon>Pyrenomonadales</taxon>
        <taxon>Geminigeraceae</taxon>
        <taxon>Guillardia</taxon>
    </lineage>
</organism>
<accession>L1IT02</accession>
<evidence type="ECO:0000313" key="8">
    <source>
        <dbReference type="Proteomes" id="UP000011087"/>
    </source>
</evidence>
<dbReference type="GO" id="GO:0003746">
    <property type="term" value="F:translation elongation factor activity"/>
    <property type="evidence" value="ECO:0007669"/>
    <property type="project" value="TreeGrafter"/>
</dbReference>
<dbReference type="PROSITE" id="PS51722">
    <property type="entry name" value="G_TR_2"/>
    <property type="match status" value="1"/>
</dbReference>
<evidence type="ECO:0000313" key="7">
    <source>
        <dbReference type="EnsemblProtists" id="EKX39029"/>
    </source>
</evidence>
<dbReference type="STRING" id="905079.L1IT02"/>
<reference evidence="7" key="3">
    <citation type="submission" date="2015-06" db="UniProtKB">
        <authorList>
            <consortium name="EnsemblProtists"/>
        </authorList>
    </citation>
    <scope>IDENTIFICATION</scope>
</reference>
<evidence type="ECO:0000256" key="1">
    <source>
        <dbReference type="ARBA" id="ARBA00004229"/>
    </source>
</evidence>
<dbReference type="RefSeq" id="XP_005826009.1">
    <property type="nucleotide sequence ID" value="XM_005825952.1"/>
</dbReference>
<evidence type="ECO:0000259" key="5">
    <source>
        <dbReference type="PROSITE" id="PS51722"/>
    </source>
</evidence>
<reference evidence="8" key="2">
    <citation type="submission" date="2012-11" db="EMBL/GenBank/DDBJ databases">
        <authorList>
            <person name="Kuo A."/>
            <person name="Curtis B.A."/>
            <person name="Tanifuji G."/>
            <person name="Burki F."/>
            <person name="Gruber A."/>
            <person name="Irimia M."/>
            <person name="Maruyama S."/>
            <person name="Arias M.C."/>
            <person name="Ball S.G."/>
            <person name="Gile G.H."/>
            <person name="Hirakawa Y."/>
            <person name="Hopkins J.F."/>
            <person name="Rensing S.A."/>
            <person name="Schmutz J."/>
            <person name="Symeonidi A."/>
            <person name="Elias M."/>
            <person name="Eveleigh R.J."/>
            <person name="Herman E.K."/>
            <person name="Klute M.J."/>
            <person name="Nakayama T."/>
            <person name="Obornik M."/>
            <person name="Reyes-Prieto A."/>
            <person name="Armbrust E.V."/>
            <person name="Aves S.J."/>
            <person name="Beiko R.G."/>
            <person name="Coutinho P."/>
            <person name="Dacks J.B."/>
            <person name="Durnford D.G."/>
            <person name="Fast N.M."/>
            <person name="Green B.R."/>
            <person name="Grisdale C."/>
            <person name="Hempe F."/>
            <person name="Henrissat B."/>
            <person name="Hoppner M.P."/>
            <person name="Ishida K.-I."/>
            <person name="Kim E."/>
            <person name="Koreny L."/>
            <person name="Kroth P.G."/>
            <person name="Liu Y."/>
            <person name="Malik S.-B."/>
            <person name="Maier U.G."/>
            <person name="McRose D."/>
            <person name="Mock T."/>
            <person name="Neilson J.A."/>
            <person name="Onodera N.T."/>
            <person name="Poole A.M."/>
            <person name="Pritham E.J."/>
            <person name="Richards T.A."/>
            <person name="Rocap G."/>
            <person name="Roy S.W."/>
            <person name="Sarai C."/>
            <person name="Schaack S."/>
            <person name="Shirato S."/>
            <person name="Slamovits C.H."/>
            <person name="Spencer D.F."/>
            <person name="Suzuki S."/>
            <person name="Worden A.Z."/>
            <person name="Zauner S."/>
            <person name="Barry K."/>
            <person name="Bell C."/>
            <person name="Bharti A.K."/>
            <person name="Crow J.A."/>
            <person name="Grimwood J."/>
            <person name="Kramer R."/>
            <person name="Lindquist E."/>
            <person name="Lucas S."/>
            <person name="Salamov A."/>
            <person name="McFadden G.I."/>
            <person name="Lane C.E."/>
            <person name="Keeling P.J."/>
            <person name="Gray M.W."/>
            <person name="Grigoriev I.V."/>
            <person name="Archibald J.M."/>
        </authorList>
    </citation>
    <scope>NUCLEOTIDE SEQUENCE</scope>
    <source>
        <strain evidence="8">CCMP2712</strain>
    </source>
</reference>
<keyword evidence="2" id="KW-0150">Chloroplast</keyword>
<protein>
    <recommendedName>
        <fullName evidence="5">Tr-type G domain-containing protein</fullName>
    </recommendedName>
</protein>
<dbReference type="SUPFAM" id="SSF50447">
    <property type="entry name" value="Translation proteins"/>
    <property type="match status" value="1"/>
</dbReference>
<dbReference type="InterPro" id="IPR049393">
    <property type="entry name" value="eEFSec_III"/>
</dbReference>
<dbReference type="GO" id="GO:0001514">
    <property type="term" value="P:selenocysteine incorporation"/>
    <property type="evidence" value="ECO:0007669"/>
    <property type="project" value="TreeGrafter"/>
</dbReference>
<feature type="domain" description="Tr-type G" evidence="5">
    <location>
        <begin position="17"/>
        <end position="282"/>
    </location>
</feature>
<dbReference type="InterPro" id="IPR050055">
    <property type="entry name" value="EF-Tu_GTPase"/>
</dbReference>
<sequence>MAEAEAGGNEDQAPAKVLNINVGVMGHVDSGKTSLVRALSKTLSTAALDKHPQSQERGITLDLGFSSFTVPIPDHMKTEAQDYDVLQFTLVDCPGHASLIKTIIGGAQIIDMMILVIDVTKGVQTQTAECLVIGEILMEKILIVLNKIDQIPEETRTEKVEKVKKGLEKVVPYLQTLSCPTMQQVFASTKFKNPDMVAVSATGGSADAPADVLVDKLKGISRFPQRIITGPFYFSVDHCFPIKGKGTVLTGTVLSGSVRVNDEIKSIQMFKKPVNKIAQGDRAGILVTQLDAKLIERGVLATPGSVPSFSAIVASVERVRFFKVPVLPESMISVMGCKGTAGSKRKYHITIGHSTIMATAIFFRQPNLEPATSGADCESGSQWVLLLFEKVVTAPKDSMLIGSLLDTDIHSNTCRIVFFGKALIVMDKDNKDELSRLRLFKPKQKVGHVKRVVDESVVIGKDLFKKETDISKFMNLKITLEKETEKASLLPGYIEGSFGSSGQYKVRARPRSSPAKTPQVRCTQPHGLPVSRGKGKGKAKGEDEDEDTNLVFV</sequence>
<name>L1IT02_GUITC</name>
<dbReference type="OrthoDB" id="2067at2759"/>
<dbReference type="FunFam" id="2.40.30.10:FF:000052">
    <property type="entry name" value="Selenocysteine-specific elongation factor EF-Sec"/>
    <property type="match status" value="1"/>
</dbReference>
<dbReference type="Pfam" id="PF21131">
    <property type="entry name" value="eEFSec_4th"/>
    <property type="match status" value="1"/>
</dbReference>
<dbReference type="EnsemblProtists" id="EKX39029">
    <property type="protein sequence ID" value="EKX39029"/>
    <property type="gene ID" value="GUITHDRAFT_143832"/>
</dbReference>
<dbReference type="NCBIfam" id="TIGR00231">
    <property type="entry name" value="small_GTP"/>
    <property type="match status" value="1"/>
</dbReference>